<dbReference type="Proteomes" id="UP001596101">
    <property type="component" value="Unassembled WGS sequence"/>
</dbReference>
<dbReference type="RefSeq" id="WP_379759823.1">
    <property type="nucleotide sequence ID" value="NZ_JBHSMR010000013.1"/>
</dbReference>
<comment type="caution">
    <text evidence="1">The sequence shown here is derived from an EMBL/GenBank/DDBJ whole genome shotgun (WGS) entry which is preliminary data.</text>
</comment>
<organism evidence="1 2">
    <name type="scientific">Massilia suwonensis</name>
    <dbReference type="NCBI Taxonomy" id="648895"/>
    <lineage>
        <taxon>Bacteria</taxon>
        <taxon>Pseudomonadati</taxon>
        <taxon>Pseudomonadota</taxon>
        <taxon>Betaproteobacteria</taxon>
        <taxon>Burkholderiales</taxon>
        <taxon>Oxalobacteraceae</taxon>
        <taxon>Telluria group</taxon>
        <taxon>Massilia</taxon>
    </lineage>
</organism>
<evidence type="ECO:0000313" key="2">
    <source>
        <dbReference type="Proteomes" id="UP001596101"/>
    </source>
</evidence>
<evidence type="ECO:0008006" key="3">
    <source>
        <dbReference type="Google" id="ProtNLM"/>
    </source>
</evidence>
<gene>
    <name evidence="1" type="ORF">ACFPQ5_19855</name>
</gene>
<protein>
    <recommendedName>
        <fullName evidence="3">IrrE N-terminal-like domain-containing protein</fullName>
    </recommendedName>
</protein>
<sequence length="245" mass="27909">MNRLDIKRSMSALPEYLQEIPEEVRKKTGIEVEFKEPDAEFKTRNPGMAATSAGVEIDPDNNSIIIWLTPAGLEKGALIHELLHLKRNIIDSVLKIFPNSSSPVHIQQQTFFLENDFEHLFILPEEILADPEREKEWVEVYKNALEKSRDRVLSLYMHWLVLNIALPNQTELIAECKSLLHGFPPYDVFGAAESLRNQVQSSMPDKHKMLNVLSSILRPELRSHMLIGRYVSANGRLTAECLGAL</sequence>
<keyword evidence="2" id="KW-1185">Reference proteome</keyword>
<proteinExistence type="predicted"/>
<dbReference type="EMBL" id="JBHSMR010000013">
    <property type="protein sequence ID" value="MFC5480462.1"/>
    <property type="molecule type" value="Genomic_DNA"/>
</dbReference>
<name>A0ABW0MT91_9BURK</name>
<reference evidence="2" key="1">
    <citation type="journal article" date="2019" name="Int. J. Syst. Evol. Microbiol.">
        <title>The Global Catalogue of Microorganisms (GCM) 10K type strain sequencing project: providing services to taxonomists for standard genome sequencing and annotation.</title>
        <authorList>
            <consortium name="The Broad Institute Genomics Platform"/>
            <consortium name="The Broad Institute Genome Sequencing Center for Infectious Disease"/>
            <person name="Wu L."/>
            <person name="Ma J."/>
        </authorList>
    </citation>
    <scope>NUCLEOTIDE SEQUENCE [LARGE SCALE GENOMIC DNA]</scope>
    <source>
        <strain evidence="2">CCUG 43111</strain>
    </source>
</reference>
<accession>A0ABW0MT91</accession>
<evidence type="ECO:0000313" key="1">
    <source>
        <dbReference type="EMBL" id="MFC5480462.1"/>
    </source>
</evidence>